<dbReference type="EMBL" id="FXAU01000006">
    <property type="protein sequence ID" value="SMG43952.1"/>
    <property type="molecule type" value="Genomic_DNA"/>
</dbReference>
<proteinExistence type="predicted"/>
<keyword evidence="2" id="KW-1185">Reference proteome</keyword>
<accession>A0A1X7KSV0</accession>
<evidence type="ECO:0000313" key="2">
    <source>
        <dbReference type="Proteomes" id="UP000192980"/>
    </source>
</evidence>
<dbReference type="AlphaFoldDB" id="A0A1X7KSV0"/>
<reference evidence="1 2" key="1">
    <citation type="submission" date="2017-04" db="EMBL/GenBank/DDBJ databases">
        <authorList>
            <person name="Afonso C.L."/>
            <person name="Miller P.J."/>
            <person name="Scott M.A."/>
            <person name="Spackman E."/>
            <person name="Goraichik I."/>
            <person name="Dimitrov K.M."/>
            <person name="Suarez D.L."/>
            <person name="Swayne D.E."/>
        </authorList>
    </citation>
    <scope>NUCLEOTIDE SEQUENCE [LARGE SCALE GENOMIC DNA]</scope>
    <source>
        <strain evidence="1 2">DSM 22418</strain>
    </source>
</reference>
<sequence length="54" mass="6251">MKAEKEKRGNIKKTADKKVNPFKKLADDKRRITKAIDDGHDLSTIENIEFVRPL</sequence>
<protein>
    <submittedName>
        <fullName evidence="1">Uncharacterized protein</fullName>
    </submittedName>
</protein>
<dbReference type="RefSeq" id="WP_159451860.1">
    <property type="nucleotide sequence ID" value="NZ_CP038029.1"/>
</dbReference>
<dbReference type="STRING" id="561061.SAMN05660862_3146"/>
<organism evidence="1 2">
    <name type="scientific">Sphingobacterium psychroaquaticum</name>
    <dbReference type="NCBI Taxonomy" id="561061"/>
    <lineage>
        <taxon>Bacteria</taxon>
        <taxon>Pseudomonadati</taxon>
        <taxon>Bacteroidota</taxon>
        <taxon>Sphingobacteriia</taxon>
        <taxon>Sphingobacteriales</taxon>
        <taxon>Sphingobacteriaceae</taxon>
        <taxon>Sphingobacterium</taxon>
    </lineage>
</organism>
<dbReference type="Proteomes" id="UP000192980">
    <property type="component" value="Unassembled WGS sequence"/>
</dbReference>
<gene>
    <name evidence="1" type="ORF">SAMN05660862_3146</name>
</gene>
<name>A0A1X7KSV0_9SPHI</name>
<evidence type="ECO:0000313" key="1">
    <source>
        <dbReference type="EMBL" id="SMG43952.1"/>
    </source>
</evidence>